<evidence type="ECO:0000256" key="2">
    <source>
        <dbReference type="ARBA" id="ARBA00004861"/>
    </source>
</evidence>
<dbReference type="EC" id="4.1.1.23" evidence="9"/>
<comment type="catalytic activity">
    <reaction evidence="7 9 12">
        <text>orotidine 5'-phosphate + H(+) = UMP + CO2</text>
        <dbReference type="Rhea" id="RHEA:11596"/>
        <dbReference type="ChEBI" id="CHEBI:15378"/>
        <dbReference type="ChEBI" id="CHEBI:16526"/>
        <dbReference type="ChEBI" id="CHEBI:57538"/>
        <dbReference type="ChEBI" id="CHEBI:57865"/>
        <dbReference type="EC" id="4.1.1.23"/>
    </reaction>
</comment>
<comment type="subunit">
    <text evidence="3 9">Homodimer.</text>
</comment>
<dbReference type="NCBIfam" id="TIGR01740">
    <property type="entry name" value="pyrF"/>
    <property type="match status" value="1"/>
</dbReference>
<feature type="active site" description="For OMPdecase activity" evidence="10">
    <location>
        <position position="65"/>
    </location>
</feature>
<dbReference type="PANTHER" id="PTHR32119:SF2">
    <property type="entry name" value="OROTIDINE 5'-PHOSPHATE DECARBOXYLASE"/>
    <property type="match status" value="1"/>
</dbReference>
<dbReference type="Pfam" id="PF00215">
    <property type="entry name" value="OMPdecase"/>
    <property type="match status" value="1"/>
</dbReference>
<evidence type="ECO:0000256" key="5">
    <source>
        <dbReference type="ARBA" id="ARBA00022975"/>
    </source>
</evidence>
<accession>A0A261EU58</accession>
<gene>
    <name evidence="9" type="primary">pyrF</name>
    <name evidence="14" type="ORF">BOCO_0882</name>
</gene>
<evidence type="ECO:0000256" key="9">
    <source>
        <dbReference type="HAMAP-Rule" id="MF_01200"/>
    </source>
</evidence>
<dbReference type="SMART" id="SM00934">
    <property type="entry name" value="OMPdecase"/>
    <property type="match status" value="1"/>
</dbReference>
<dbReference type="InterPro" id="IPR047596">
    <property type="entry name" value="OMPdecase_bac"/>
</dbReference>
<evidence type="ECO:0000256" key="10">
    <source>
        <dbReference type="PIRSR" id="PIRSR614732-1"/>
    </source>
</evidence>
<evidence type="ECO:0000256" key="8">
    <source>
        <dbReference type="ARBA" id="ARBA00061012"/>
    </source>
</evidence>
<feature type="binding site" evidence="9 11">
    <location>
        <position position="196"/>
    </location>
    <ligand>
        <name>substrate</name>
    </ligand>
</feature>
<feature type="binding site" evidence="9 11">
    <location>
        <position position="216"/>
    </location>
    <ligand>
        <name>substrate</name>
    </ligand>
</feature>
<dbReference type="GO" id="GO:0005829">
    <property type="term" value="C:cytosol"/>
    <property type="evidence" value="ECO:0007669"/>
    <property type="project" value="TreeGrafter"/>
</dbReference>
<dbReference type="GO" id="GO:0006207">
    <property type="term" value="P:'de novo' pyrimidine nucleobase biosynthetic process"/>
    <property type="evidence" value="ECO:0007669"/>
    <property type="project" value="InterPro"/>
</dbReference>
<evidence type="ECO:0000256" key="6">
    <source>
        <dbReference type="ARBA" id="ARBA00023239"/>
    </source>
</evidence>
<dbReference type="InterPro" id="IPR018089">
    <property type="entry name" value="OMPdecase_AS"/>
</dbReference>
<feature type="binding site" evidence="9 11">
    <location>
        <position position="187"/>
    </location>
    <ligand>
        <name>substrate</name>
    </ligand>
</feature>
<dbReference type="Proteomes" id="UP000216004">
    <property type="component" value="Unassembled WGS sequence"/>
</dbReference>
<dbReference type="GO" id="GO:0004590">
    <property type="term" value="F:orotidine-5'-phosphate decarboxylase activity"/>
    <property type="evidence" value="ECO:0007669"/>
    <property type="project" value="UniProtKB-UniRule"/>
</dbReference>
<evidence type="ECO:0000256" key="4">
    <source>
        <dbReference type="ARBA" id="ARBA00022793"/>
    </source>
</evidence>
<evidence type="ECO:0000256" key="12">
    <source>
        <dbReference type="RuleBase" id="RU000512"/>
    </source>
</evidence>
<dbReference type="InterPro" id="IPR001754">
    <property type="entry name" value="OMPdeCOase_dom"/>
</dbReference>
<feature type="binding site" evidence="9 11">
    <location>
        <position position="217"/>
    </location>
    <ligand>
        <name>substrate</name>
    </ligand>
</feature>
<reference evidence="14 15" key="1">
    <citation type="journal article" date="2017" name="BMC Genomics">
        <title>Comparative genomic and phylogenomic analyses of the Bifidobacteriaceae family.</title>
        <authorList>
            <person name="Lugli G.A."/>
            <person name="Milani C."/>
            <person name="Turroni F."/>
            <person name="Duranti S."/>
            <person name="Mancabelli L."/>
            <person name="Mangifesta M."/>
            <person name="Ferrario C."/>
            <person name="Modesto M."/>
            <person name="Mattarelli P."/>
            <person name="Jiri K."/>
            <person name="van Sinderen D."/>
            <person name="Ventura M."/>
        </authorList>
    </citation>
    <scope>NUCLEOTIDE SEQUENCE [LARGE SCALE GENOMIC DNA]</scope>
    <source>
        <strain evidence="14 15">DSM 22924</strain>
    </source>
</reference>
<dbReference type="AlphaFoldDB" id="A0A261EU58"/>
<protein>
    <recommendedName>
        <fullName evidence="9">Orotidine 5'-phosphate decarboxylase</fullName>
        <ecNumber evidence="9">4.1.1.23</ecNumber>
    </recommendedName>
    <alternativeName>
        <fullName evidence="9">OMP decarboxylase</fullName>
        <shortName evidence="9">OMPDCase</shortName>
        <shortName evidence="9">OMPdecase</shortName>
    </alternativeName>
</protein>
<dbReference type="SUPFAM" id="SSF51366">
    <property type="entry name" value="Ribulose-phoshate binding barrel"/>
    <property type="match status" value="1"/>
</dbReference>
<evidence type="ECO:0000256" key="1">
    <source>
        <dbReference type="ARBA" id="ARBA00002356"/>
    </source>
</evidence>
<feature type="binding site" evidence="9 11">
    <location>
        <position position="10"/>
    </location>
    <ligand>
        <name>substrate</name>
    </ligand>
</feature>
<evidence type="ECO:0000256" key="7">
    <source>
        <dbReference type="ARBA" id="ARBA00049157"/>
    </source>
</evidence>
<feature type="binding site" evidence="9 11">
    <location>
        <position position="124"/>
    </location>
    <ligand>
        <name>substrate</name>
    </ligand>
</feature>
<dbReference type="PANTHER" id="PTHR32119">
    <property type="entry name" value="OROTIDINE 5'-PHOSPHATE DECARBOXYLASE"/>
    <property type="match status" value="1"/>
</dbReference>
<dbReference type="CDD" id="cd04725">
    <property type="entry name" value="OMP_decarboxylase_like"/>
    <property type="match status" value="1"/>
</dbReference>
<dbReference type="InterPro" id="IPR014732">
    <property type="entry name" value="OMPdecase"/>
</dbReference>
<comment type="function">
    <text evidence="1 9">Catalyzes the decarboxylation of orotidine 5'-monophosphate (OMP) to uridine 5'-monophosphate (UMP).</text>
</comment>
<evidence type="ECO:0000313" key="14">
    <source>
        <dbReference type="EMBL" id="OZG50365.1"/>
    </source>
</evidence>
<dbReference type="OrthoDB" id="9806203at2"/>
<dbReference type="InterPro" id="IPR013785">
    <property type="entry name" value="Aldolase_TIM"/>
</dbReference>
<sequence length="241" mass="26032">MEKPVIIALDFASAAQTNEFLEHFTTQENLWVKVGMELFYGEGPALIRSLRERGLHVFLDLKLYDIPHTVQQAMAQIGRLGVELTTVTGLGGAHMITAAKTGLLDGAHEAGIEKPKLLAVTQLTSMTESAMHETLQNNQTSMVDSVVHLAQLAAESGADGVISSALEAPAIHQQTPEGFLTINPGIRLLSDATDDQARVVTPQQAAEQGSNGIVVGRSITKAANPLKAYQQVKFEFEQEYQ</sequence>
<dbReference type="GO" id="GO:0044205">
    <property type="term" value="P:'de novo' UMP biosynthetic process"/>
    <property type="evidence" value="ECO:0007669"/>
    <property type="project" value="UniProtKB-UniRule"/>
</dbReference>
<feature type="active site" description="Proton donor" evidence="9">
    <location>
        <position position="62"/>
    </location>
</feature>
<keyword evidence="6 9" id="KW-0456">Lyase</keyword>
<evidence type="ECO:0000259" key="13">
    <source>
        <dbReference type="SMART" id="SM00934"/>
    </source>
</evidence>
<comment type="similarity">
    <text evidence="8 9">Belongs to the OMP decarboxylase family. Type 1 subfamily.</text>
</comment>
<feature type="domain" description="Orotidine 5'-phosphate decarboxylase" evidence="13">
    <location>
        <begin position="4"/>
        <end position="232"/>
    </location>
</feature>
<keyword evidence="15" id="KW-1185">Reference proteome</keyword>
<dbReference type="FunFam" id="3.20.20.70:FF:000015">
    <property type="entry name" value="Orotidine 5'-phosphate decarboxylase"/>
    <property type="match status" value="1"/>
</dbReference>
<dbReference type="PROSITE" id="PS00156">
    <property type="entry name" value="OMPDECASE"/>
    <property type="match status" value="1"/>
</dbReference>
<keyword evidence="4 9" id="KW-0210">Decarboxylase</keyword>
<evidence type="ECO:0000256" key="11">
    <source>
        <dbReference type="PIRSR" id="PIRSR614732-2"/>
    </source>
</evidence>
<dbReference type="EMBL" id="MWWS01000004">
    <property type="protein sequence ID" value="OZG50365.1"/>
    <property type="molecule type" value="Genomic_DNA"/>
</dbReference>
<organism evidence="14 15">
    <name type="scientific">Bombiscardovia coagulans</name>
    <dbReference type="NCBI Taxonomy" id="686666"/>
    <lineage>
        <taxon>Bacteria</taxon>
        <taxon>Bacillati</taxon>
        <taxon>Actinomycetota</taxon>
        <taxon>Actinomycetes</taxon>
        <taxon>Bifidobacteriales</taxon>
        <taxon>Bifidobacteriaceae</taxon>
        <taxon>Bombiscardovia</taxon>
    </lineage>
</organism>
<name>A0A261EU58_9BIFI</name>
<feature type="binding site" evidence="9 11">
    <location>
        <position position="33"/>
    </location>
    <ligand>
        <name>substrate</name>
    </ligand>
</feature>
<dbReference type="Gene3D" id="3.20.20.70">
    <property type="entry name" value="Aldolase class I"/>
    <property type="match status" value="1"/>
</dbReference>
<dbReference type="UniPathway" id="UPA00070">
    <property type="reaction ID" value="UER00120"/>
</dbReference>
<comment type="pathway">
    <text evidence="2 9 12">Pyrimidine metabolism; UMP biosynthesis via de novo pathway; UMP from orotate: step 2/2.</text>
</comment>
<comment type="caution">
    <text evidence="14">The sequence shown here is derived from an EMBL/GenBank/DDBJ whole genome shotgun (WGS) entry which is preliminary data.</text>
</comment>
<feature type="binding site" evidence="9">
    <location>
        <begin position="60"/>
        <end position="69"/>
    </location>
    <ligand>
        <name>substrate</name>
    </ligand>
</feature>
<evidence type="ECO:0000313" key="15">
    <source>
        <dbReference type="Proteomes" id="UP000216004"/>
    </source>
</evidence>
<dbReference type="NCBIfam" id="NF001273">
    <property type="entry name" value="PRK00230.1"/>
    <property type="match status" value="1"/>
</dbReference>
<proteinExistence type="inferred from homology"/>
<feature type="active site" description="For OMPdecase activity" evidence="10">
    <location>
        <position position="62"/>
    </location>
</feature>
<dbReference type="InterPro" id="IPR011060">
    <property type="entry name" value="RibuloseP-bd_barrel"/>
</dbReference>
<evidence type="ECO:0000256" key="3">
    <source>
        <dbReference type="ARBA" id="ARBA00011738"/>
    </source>
</evidence>
<keyword evidence="5 9" id="KW-0665">Pyrimidine biosynthesis</keyword>
<feature type="active site" description="For OMPdecase activity" evidence="10">
    <location>
        <position position="60"/>
    </location>
</feature>
<dbReference type="HAMAP" id="MF_01200_B">
    <property type="entry name" value="OMPdecase_type1_B"/>
    <property type="match status" value="1"/>
</dbReference>